<accession>X0UU61</accession>
<gene>
    <name evidence="1" type="ORF">S01H1_34459</name>
</gene>
<dbReference type="Gene3D" id="2.40.100.20">
    <property type="match status" value="1"/>
</dbReference>
<dbReference type="EMBL" id="BARS01021459">
    <property type="protein sequence ID" value="GAG03838.1"/>
    <property type="molecule type" value="Genomic_DNA"/>
</dbReference>
<organism evidence="1">
    <name type="scientific">marine sediment metagenome</name>
    <dbReference type="NCBI Taxonomy" id="412755"/>
    <lineage>
        <taxon>unclassified sequences</taxon>
        <taxon>metagenomes</taxon>
        <taxon>ecological metagenomes</taxon>
    </lineage>
</organism>
<name>X0UU61_9ZZZZ</name>
<protein>
    <submittedName>
        <fullName evidence="1">Uncharacterized protein</fullName>
    </submittedName>
</protein>
<evidence type="ECO:0000313" key="1">
    <source>
        <dbReference type="EMBL" id="GAG03838.1"/>
    </source>
</evidence>
<comment type="caution">
    <text evidence="1">The sequence shown here is derived from an EMBL/GenBank/DDBJ whole genome shotgun (WGS) entry which is preliminary data.</text>
</comment>
<dbReference type="AlphaFoldDB" id="X0UU61"/>
<reference evidence="1" key="1">
    <citation type="journal article" date="2014" name="Front. Microbiol.">
        <title>High frequency of phylogenetically diverse reductive dehalogenase-homologous genes in deep subseafloor sedimentary metagenomes.</title>
        <authorList>
            <person name="Kawai M."/>
            <person name="Futagami T."/>
            <person name="Toyoda A."/>
            <person name="Takaki Y."/>
            <person name="Nishi S."/>
            <person name="Hori S."/>
            <person name="Arai W."/>
            <person name="Tsubouchi T."/>
            <person name="Morono Y."/>
            <person name="Uchiyama I."/>
            <person name="Ito T."/>
            <person name="Fujiyama A."/>
            <person name="Inagaki F."/>
            <person name="Takami H."/>
        </authorList>
    </citation>
    <scope>NUCLEOTIDE SEQUENCE</scope>
    <source>
        <strain evidence="1">Expedition CK06-06</strain>
    </source>
</reference>
<sequence length="92" mass="10555">AGEMFKIPIRRALPPAPPEKLRLFPEEPPGTLFSLNVGSLLLKYGTVAEPFMIPRIARVLEEELDKLRNAATRLRDAYFFTKEINIATFRRK</sequence>
<feature type="non-terminal residue" evidence="1">
    <location>
        <position position="1"/>
    </location>
</feature>
<proteinExistence type="predicted"/>